<evidence type="ECO:0000256" key="1">
    <source>
        <dbReference type="ARBA" id="ARBA00007867"/>
    </source>
</evidence>
<evidence type="ECO:0000313" key="5">
    <source>
        <dbReference type="EMBL" id="GAG36441.1"/>
    </source>
</evidence>
<gene>
    <name evidence="5" type="ORF">S01H1_63543</name>
</gene>
<feature type="non-terminal residue" evidence="5">
    <location>
        <position position="252"/>
    </location>
</feature>
<proteinExistence type="inferred from homology"/>
<evidence type="ECO:0000256" key="2">
    <source>
        <dbReference type="ARBA" id="ARBA00022679"/>
    </source>
</evidence>
<accession>X0YHZ4</accession>
<comment type="caution">
    <text evidence="5">The sequence shown here is derived from an EMBL/GenBank/DDBJ whole genome shotgun (WGS) entry which is preliminary data.</text>
</comment>
<dbReference type="NCBIfam" id="NF037959">
    <property type="entry name" value="MFS_SpdSyn"/>
    <property type="match status" value="1"/>
</dbReference>
<dbReference type="CDD" id="cd02440">
    <property type="entry name" value="AdoMet_MTases"/>
    <property type="match status" value="1"/>
</dbReference>
<name>X0YHZ4_9ZZZZ</name>
<comment type="similarity">
    <text evidence="1">Belongs to the spermidine/spermine synthase family.</text>
</comment>
<dbReference type="Gene3D" id="3.40.50.150">
    <property type="entry name" value="Vaccinia Virus protein VP39"/>
    <property type="match status" value="1"/>
</dbReference>
<dbReference type="PANTHER" id="PTHR43317:SF1">
    <property type="entry name" value="THERMOSPERMINE SYNTHASE ACAULIS5"/>
    <property type="match status" value="1"/>
</dbReference>
<evidence type="ECO:0000256" key="3">
    <source>
        <dbReference type="ARBA" id="ARBA00023115"/>
    </source>
</evidence>
<dbReference type="InterPro" id="IPR029063">
    <property type="entry name" value="SAM-dependent_MTases_sf"/>
</dbReference>
<keyword evidence="2" id="KW-0808">Transferase</keyword>
<evidence type="ECO:0000259" key="4">
    <source>
        <dbReference type="PROSITE" id="PS51006"/>
    </source>
</evidence>
<protein>
    <recommendedName>
        <fullName evidence="4">PABS domain-containing protein</fullName>
    </recommendedName>
</protein>
<dbReference type="PANTHER" id="PTHR43317">
    <property type="entry name" value="THERMOSPERMINE SYNTHASE ACAULIS5"/>
    <property type="match status" value="1"/>
</dbReference>
<dbReference type="AlphaFoldDB" id="X0YHZ4"/>
<sequence>IWIYNRIDYRTNKIVKMMGINNENNSSMFLDSDELVNEYTKYYHLAKHFNPNFKKTLMLGGAGYSYPKDFLHKYPEATIDVVEIDPKVTELAKKYFRLEESPRLTIYHEDGRVFLNKTQEKYDAIFGDAFNSLHSLPYQLTTKEAVQKKYNILNDDGVVILNIISAIEGEKGKFLRAEYATYKSLFPQVYLFPVTSSGNGNIVQNIILVALKSEKDQTFNNSDPKLNEYLQHLWKRTVDADIPILTDNFSPV</sequence>
<organism evidence="5">
    <name type="scientific">marine sediment metagenome</name>
    <dbReference type="NCBI Taxonomy" id="412755"/>
    <lineage>
        <taxon>unclassified sequences</taxon>
        <taxon>metagenomes</taxon>
        <taxon>ecological metagenomes</taxon>
    </lineage>
</organism>
<keyword evidence="3" id="KW-0620">Polyamine biosynthesis</keyword>
<dbReference type="PROSITE" id="PS51006">
    <property type="entry name" value="PABS_2"/>
    <property type="match status" value="1"/>
</dbReference>
<dbReference type="GO" id="GO:0010487">
    <property type="term" value="F:thermospermine synthase activity"/>
    <property type="evidence" value="ECO:0007669"/>
    <property type="project" value="TreeGrafter"/>
</dbReference>
<dbReference type="Pfam" id="PF01564">
    <property type="entry name" value="Spermine_synth"/>
    <property type="match status" value="1"/>
</dbReference>
<reference evidence="5" key="1">
    <citation type="journal article" date="2014" name="Front. Microbiol.">
        <title>High frequency of phylogenetically diverse reductive dehalogenase-homologous genes in deep subseafloor sedimentary metagenomes.</title>
        <authorList>
            <person name="Kawai M."/>
            <person name="Futagami T."/>
            <person name="Toyoda A."/>
            <person name="Takaki Y."/>
            <person name="Nishi S."/>
            <person name="Hori S."/>
            <person name="Arai W."/>
            <person name="Tsubouchi T."/>
            <person name="Morono Y."/>
            <person name="Uchiyama I."/>
            <person name="Ito T."/>
            <person name="Fujiyama A."/>
            <person name="Inagaki F."/>
            <person name="Takami H."/>
        </authorList>
    </citation>
    <scope>NUCLEOTIDE SEQUENCE</scope>
    <source>
        <strain evidence="5">Expedition CK06-06</strain>
    </source>
</reference>
<dbReference type="SUPFAM" id="SSF53335">
    <property type="entry name" value="S-adenosyl-L-methionine-dependent methyltransferases"/>
    <property type="match status" value="1"/>
</dbReference>
<dbReference type="InterPro" id="IPR030374">
    <property type="entry name" value="PABS"/>
</dbReference>
<dbReference type="GO" id="GO:0006596">
    <property type="term" value="P:polyamine biosynthetic process"/>
    <property type="evidence" value="ECO:0007669"/>
    <property type="project" value="UniProtKB-KW"/>
</dbReference>
<feature type="non-terminal residue" evidence="5">
    <location>
        <position position="1"/>
    </location>
</feature>
<dbReference type="EMBL" id="BARS01041827">
    <property type="protein sequence ID" value="GAG36441.1"/>
    <property type="molecule type" value="Genomic_DNA"/>
</dbReference>
<feature type="domain" description="PABS" evidence="4">
    <location>
        <begin position="1"/>
        <end position="214"/>
    </location>
</feature>